<gene>
    <name evidence="2" type="ORF">SASPL_150128</name>
</gene>
<keyword evidence="3" id="KW-1185">Reference proteome</keyword>
<reference evidence="2" key="1">
    <citation type="submission" date="2018-01" db="EMBL/GenBank/DDBJ databases">
        <authorList>
            <person name="Mao J.F."/>
        </authorList>
    </citation>
    <scope>NUCLEOTIDE SEQUENCE</scope>
    <source>
        <strain evidence="2">Huo1</strain>
        <tissue evidence="2">Leaf</tissue>
    </source>
</reference>
<evidence type="ECO:0000313" key="3">
    <source>
        <dbReference type="Proteomes" id="UP000298416"/>
    </source>
</evidence>
<evidence type="ECO:0000313" key="2">
    <source>
        <dbReference type="EMBL" id="KAG6388696.1"/>
    </source>
</evidence>
<name>A0A8X8W6W4_SALSN</name>
<organism evidence="2">
    <name type="scientific">Salvia splendens</name>
    <name type="common">Scarlet sage</name>
    <dbReference type="NCBI Taxonomy" id="180675"/>
    <lineage>
        <taxon>Eukaryota</taxon>
        <taxon>Viridiplantae</taxon>
        <taxon>Streptophyta</taxon>
        <taxon>Embryophyta</taxon>
        <taxon>Tracheophyta</taxon>
        <taxon>Spermatophyta</taxon>
        <taxon>Magnoliopsida</taxon>
        <taxon>eudicotyledons</taxon>
        <taxon>Gunneridae</taxon>
        <taxon>Pentapetalae</taxon>
        <taxon>asterids</taxon>
        <taxon>lamiids</taxon>
        <taxon>Lamiales</taxon>
        <taxon>Lamiaceae</taxon>
        <taxon>Nepetoideae</taxon>
        <taxon>Mentheae</taxon>
        <taxon>Salviinae</taxon>
        <taxon>Salvia</taxon>
        <taxon>Salvia subgen. Calosphace</taxon>
        <taxon>core Calosphace</taxon>
    </lineage>
</organism>
<sequence length="447" mass="50870">MVERRHGGRCGDARGGGRDLRQQVRDLQRDIENGDLRQQVRDLQRRLARLEKRWGKSNPMRSIASERRSIDDPILNDVFTSSDADEPSKNDNNNILSMPVYDTPAYDEDIFYELPRSMPVYDKPVYDEDILSMPTYDKPVYDEDIFYELPGLMSKSPPPPVKFDDAAEEEGVAVDDDEAEGANRLLGFMFGIFDGAGDHQLVHDYAWESDQVKFSRDCEFPDGGLVKIPSNLVVLFLPIGQSVDSLVDYVEMREFNDAFSTVREAFSVWDIHLCWVAVEIEIDKKKIGCGDNLVAIRDVIRKIGWGFCSSNYIILSSVLFPLGQIYPQVGMSFDFADFGGIRRRKYSGELNLEILDGKRFESRWSQEPELFYGPTHRGASDTPASKYTTRPSFGPRGFLHADSDVPSRIPPSSYTGQQREQPQTWNRHLHPTFPSPRTPAHPQLVLD</sequence>
<comment type="caution">
    <text evidence="2">The sequence shown here is derived from an EMBL/GenBank/DDBJ whole genome shotgun (WGS) entry which is preliminary data.</text>
</comment>
<dbReference type="GO" id="GO:0007095">
    <property type="term" value="P:mitotic G2 DNA damage checkpoint signaling"/>
    <property type="evidence" value="ECO:0007669"/>
    <property type="project" value="TreeGrafter"/>
</dbReference>
<feature type="region of interest" description="Disordered" evidence="1">
    <location>
        <begin position="1"/>
        <end position="31"/>
    </location>
</feature>
<dbReference type="PANTHER" id="PTHR21556">
    <property type="entry name" value="TRESLIN"/>
    <property type="match status" value="1"/>
</dbReference>
<feature type="region of interest" description="Disordered" evidence="1">
    <location>
        <begin position="77"/>
        <end position="96"/>
    </location>
</feature>
<reference evidence="2" key="2">
    <citation type="submission" date="2020-08" db="EMBL/GenBank/DDBJ databases">
        <title>Plant Genome Project.</title>
        <authorList>
            <person name="Zhang R.-G."/>
        </authorList>
    </citation>
    <scope>NUCLEOTIDE SEQUENCE</scope>
    <source>
        <strain evidence="2">Huo1</strain>
        <tissue evidence="2">Leaf</tissue>
    </source>
</reference>
<dbReference type="InterPro" id="IPR026153">
    <property type="entry name" value="Treslin"/>
</dbReference>
<dbReference type="EMBL" id="PNBA02000020">
    <property type="protein sequence ID" value="KAG6388696.1"/>
    <property type="molecule type" value="Genomic_DNA"/>
</dbReference>
<feature type="region of interest" description="Disordered" evidence="1">
    <location>
        <begin position="397"/>
        <end position="447"/>
    </location>
</feature>
<protein>
    <submittedName>
        <fullName evidence="2">Uncharacterized protein</fullName>
    </submittedName>
</protein>
<dbReference type="GO" id="GO:0033314">
    <property type="term" value="P:mitotic DNA replication checkpoint signaling"/>
    <property type="evidence" value="ECO:0007669"/>
    <property type="project" value="InterPro"/>
</dbReference>
<dbReference type="GO" id="GO:0010212">
    <property type="term" value="P:response to ionizing radiation"/>
    <property type="evidence" value="ECO:0007669"/>
    <property type="project" value="InterPro"/>
</dbReference>
<dbReference type="AlphaFoldDB" id="A0A8X8W6W4"/>
<feature type="compositionally biased region" description="Polar residues" evidence="1">
    <location>
        <begin position="410"/>
        <end position="426"/>
    </location>
</feature>
<dbReference type="GO" id="GO:0006260">
    <property type="term" value="P:DNA replication"/>
    <property type="evidence" value="ECO:0007669"/>
    <property type="project" value="InterPro"/>
</dbReference>
<dbReference type="PANTHER" id="PTHR21556:SF2">
    <property type="entry name" value="TRESLIN"/>
    <property type="match status" value="1"/>
</dbReference>
<accession>A0A8X8W6W4</accession>
<evidence type="ECO:0000256" key="1">
    <source>
        <dbReference type="SAM" id="MobiDB-lite"/>
    </source>
</evidence>
<dbReference type="GO" id="GO:0005634">
    <property type="term" value="C:nucleus"/>
    <property type="evidence" value="ECO:0007669"/>
    <property type="project" value="InterPro"/>
</dbReference>
<dbReference type="GO" id="GO:0003682">
    <property type="term" value="F:chromatin binding"/>
    <property type="evidence" value="ECO:0007669"/>
    <property type="project" value="TreeGrafter"/>
</dbReference>
<proteinExistence type="predicted"/>
<dbReference type="Proteomes" id="UP000298416">
    <property type="component" value="Unassembled WGS sequence"/>
</dbReference>
<dbReference type="GO" id="GO:0030174">
    <property type="term" value="P:regulation of DNA-templated DNA replication initiation"/>
    <property type="evidence" value="ECO:0007669"/>
    <property type="project" value="TreeGrafter"/>
</dbReference>